<evidence type="ECO:0000256" key="1">
    <source>
        <dbReference type="ARBA" id="ARBA00004613"/>
    </source>
</evidence>
<dbReference type="EMBL" id="KV427688">
    <property type="protein sequence ID" value="KZT00351.1"/>
    <property type="molecule type" value="Genomic_DNA"/>
</dbReference>
<keyword evidence="4 5" id="KW-0732">Signal</keyword>
<dbReference type="OrthoDB" id="623670at2759"/>
<evidence type="ECO:0000256" key="3">
    <source>
        <dbReference type="ARBA" id="ARBA00022525"/>
    </source>
</evidence>
<dbReference type="InterPro" id="IPR036908">
    <property type="entry name" value="RlpA-like_sf"/>
</dbReference>
<accession>A0A165B6G8</accession>
<proteinExistence type="inferred from homology"/>
<evidence type="ECO:0000256" key="5">
    <source>
        <dbReference type="SAM" id="SignalP"/>
    </source>
</evidence>
<gene>
    <name evidence="6" type="ORF">LAESUDRAFT_764705</name>
</gene>
<dbReference type="Proteomes" id="UP000076871">
    <property type="component" value="Unassembled WGS sequence"/>
</dbReference>
<evidence type="ECO:0000256" key="2">
    <source>
        <dbReference type="ARBA" id="ARBA00005592"/>
    </source>
</evidence>
<dbReference type="Pfam" id="PF24300">
    <property type="entry name" value="KWL1"/>
    <property type="match status" value="1"/>
</dbReference>
<dbReference type="InterPro" id="IPR039271">
    <property type="entry name" value="Kiwellin-like"/>
</dbReference>
<dbReference type="GO" id="GO:0005576">
    <property type="term" value="C:extracellular region"/>
    <property type="evidence" value="ECO:0007669"/>
    <property type="project" value="UniProtKB-SubCell"/>
</dbReference>
<keyword evidence="3" id="KW-0964">Secreted</keyword>
<dbReference type="AlphaFoldDB" id="A0A165B6G8"/>
<evidence type="ECO:0000313" key="6">
    <source>
        <dbReference type="EMBL" id="KZT00351.1"/>
    </source>
</evidence>
<dbReference type="STRING" id="1314785.A0A165B6G8"/>
<evidence type="ECO:0008006" key="8">
    <source>
        <dbReference type="Google" id="ProtNLM"/>
    </source>
</evidence>
<dbReference type="PANTHER" id="PTHR31836:SF28">
    <property type="entry name" value="SRCR DOMAIN-CONTAINING PROTEIN-RELATED"/>
    <property type="match status" value="1"/>
</dbReference>
<dbReference type="CDD" id="cd22191">
    <property type="entry name" value="DPBB_RlpA_EXP_N-like"/>
    <property type="match status" value="1"/>
</dbReference>
<dbReference type="PANTHER" id="PTHR31836">
    <property type="match status" value="1"/>
</dbReference>
<sequence length="134" mass="14740">MQFTQLAKFTALSLLVAAVRGAPQPEDAKRDLEARQSYSDVRMTYFYTGNPGTGACGGQEYDTQYIVALDSDLYDGGANCYKTITIEYNGQSTQASILDECPGCPYGGLDLTPSLFEYFAPLSQGVIYGDWYYD</sequence>
<dbReference type="InParanoid" id="A0A165B6G8"/>
<name>A0A165B6G8_9APHY</name>
<dbReference type="InterPro" id="IPR051477">
    <property type="entry name" value="Expansin_CellWall"/>
</dbReference>
<keyword evidence="7" id="KW-1185">Reference proteome</keyword>
<feature type="signal peptide" evidence="5">
    <location>
        <begin position="1"/>
        <end position="21"/>
    </location>
</feature>
<evidence type="ECO:0000256" key="4">
    <source>
        <dbReference type="ARBA" id="ARBA00022729"/>
    </source>
</evidence>
<feature type="chain" id="PRO_5007855493" description="Plant expansin" evidence="5">
    <location>
        <begin position="22"/>
        <end position="134"/>
    </location>
</feature>
<reference evidence="6 7" key="1">
    <citation type="journal article" date="2016" name="Mol. Biol. Evol.">
        <title>Comparative Genomics of Early-Diverging Mushroom-Forming Fungi Provides Insights into the Origins of Lignocellulose Decay Capabilities.</title>
        <authorList>
            <person name="Nagy L.G."/>
            <person name="Riley R."/>
            <person name="Tritt A."/>
            <person name="Adam C."/>
            <person name="Daum C."/>
            <person name="Floudas D."/>
            <person name="Sun H."/>
            <person name="Yadav J.S."/>
            <person name="Pangilinan J."/>
            <person name="Larsson K.H."/>
            <person name="Matsuura K."/>
            <person name="Barry K."/>
            <person name="Labutti K."/>
            <person name="Kuo R."/>
            <person name="Ohm R.A."/>
            <person name="Bhattacharya S.S."/>
            <person name="Shirouzu T."/>
            <person name="Yoshinaga Y."/>
            <person name="Martin F.M."/>
            <person name="Grigoriev I.V."/>
            <person name="Hibbett D.S."/>
        </authorList>
    </citation>
    <scope>NUCLEOTIDE SEQUENCE [LARGE SCALE GENOMIC DNA]</scope>
    <source>
        <strain evidence="6 7">93-53</strain>
    </source>
</reference>
<dbReference type="GeneID" id="63830516"/>
<organism evidence="6 7">
    <name type="scientific">Laetiporus sulphureus 93-53</name>
    <dbReference type="NCBI Taxonomy" id="1314785"/>
    <lineage>
        <taxon>Eukaryota</taxon>
        <taxon>Fungi</taxon>
        <taxon>Dikarya</taxon>
        <taxon>Basidiomycota</taxon>
        <taxon>Agaricomycotina</taxon>
        <taxon>Agaricomycetes</taxon>
        <taxon>Polyporales</taxon>
        <taxon>Laetiporus</taxon>
    </lineage>
</organism>
<evidence type="ECO:0000313" key="7">
    <source>
        <dbReference type="Proteomes" id="UP000076871"/>
    </source>
</evidence>
<dbReference type="SUPFAM" id="SSF50685">
    <property type="entry name" value="Barwin-like endoglucanases"/>
    <property type="match status" value="1"/>
</dbReference>
<comment type="subcellular location">
    <subcellularLocation>
        <location evidence="1">Secreted</location>
    </subcellularLocation>
</comment>
<dbReference type="RefSeq" id="XP_040758091.1">
    <property type="nucleotide sequence ID" value="XM_040913488.1"/>
</dbReference>
<comment type="similarity">
    <text evidence="2">Belongs to the kiwellin family.</text>
</comment>
<protein>
    <recommendedName>
        <fullName evidence="8">Plant expansin</fullName>
    </recommendedName>
</protein>
<dbReference type="Gene3D" id="2.40.40.10">
    <property type="entry name" value="RlpA-like domain"/>
    <property type="match status" value="1"/>
</dbReference>